<dbReference type="PROSITE" id="PS51014">
    <property type="entry name" value="COBK_CBIJ"/>
    <property type="match status" value="1"/>
</dbReference>
<accession>A0ABV0J2E2</accession>
<keyword evidence="2" id="KW-0169">Cobalamin biosynthesis</keyword>
<evidence type="ECO:0000256" key="3">
    <source>
        <dbReference type="ARBA" id="ARBA00023002"/>
    </source>
</evidence>
<dbReference type="EMBL" id="JAMPKM010000001">
    <property type="protein sequence ID" value="MEP0815937.1"/>
    <property type="molecule type" value="Genomic_DNA"/>
</dbReference>
<dbReference type="Pfam" id="PF02571">
    <property type="entry name" value="CbiJ"/>
    <property type="match status" value="1"/>
</dbReference>
<dbReference type="GO" id="GO:0016491">
    <property type="term" value="F:oxidoreductase activity"/>
    <property type="evidence" value="ECO:0007669"/>
    <property type="project" value="UniProtKB-KW"/>
</dbReference>
<comment type="pathway">
    <text evidence="1">Cofactor biosynthesis; adenosylcobalamin biosynthesis.</text>
</comment>
<comment type="caution">
    <text evidence="4">The sequence shown here is derived from an EMBL/GenBank/DDBJ whole genome shotgun (WGS) entry which is preliminary data.</text>
</comment>
<proteinExistence type="predicted"/>
<name>A0ABV0J2E2_9CYAN</name>
<dbReference type="EC" id="1.3.1.106" evidence="4"/>
<protein>
    <submittedName>
        <fullName evidence="4">Cobalt-precorrin-6A reductase</fullName>
        <ecNumber evidence="4">1.3.1.106</ecNumber>
    </submittedName>
</protein>
<sequence length="282" mass="30906">MKTKGRIWLIGGTQESAQLAAAIAEAQLACTVSVTTEIAKQLYVSSIERAENYAPLRVWVGRLTSETAAFFLQQQEIVAVLDASHPYAVEISQLAIAITTQLGIPYLRFERPDWKDEGGGMKDEREKGQKKGLVFQSFAELVATDILQGQRVLLIVGYRPLALFQPWQDRATLFARLLPSVTAIEAAIAAGFTPDRLFAMRPPISPDLEKALWQHWQISVVVTKSSGIAGGEDVKRQVAAELGIPLVAIARPPITYPQQTSNLTTALAFCQEHLSPANKPKT</sequence>
<organism evidence="4 5">
    <name type="scientific">Trichocoleus desertorum GB2-A4</name>
    <dbReference type="NCBI Taxonomy" id="2933944"/>
    <lineage>
        <taxon>Bacteria</taxon>
        <taxon>Bacillati</taxon>
        <taxon>Cyanobacteriota</taxon>
        <taxon>Cyanophyceae</taxon>
        <taxon>Leptolyngbyales</taxon>
        <taxon>Trichocoleusaceae</taxon>
        <taxon>Trichocoleus</taxon>
    </lineage>
</organism>
<evidence type="ECO:0000256" key="1">
    <source>
        <dbReference type="ARBA" id="ARBA00004953"/>
    </source>
</evidence>
<dbReference type="Proteomes" id="UP001464891">
    <property type="component" value="Unassembled WGS sequence"/>
</dbReference>
<keyword evidence="3 4" id="KW-0560">Oxidoreductase</keyword>
<evidence type="ECO:0000313" key="4">
    <source>
        <dbReference type="EMBL" id="MEP0815937.1"/>
    </source>
</evidence>
<evidence type="ECO:0000256" key="2">
    <source>
        <dbReference type="ARBA" id="ARBA00022573"/>
    </source>
</evidence>
<dbReference type="NCBIfam" id="NF005970">
    <property type="entry name" value="PRK08057.1-4"/>
    <property type="match status" value="1"/>
</dbReference>
<dbReference type="InterPro" id="IPR003723">
    <property type="entry name" value="Precorrin-6x_reduct"/>
</dbReference>
<gene>
    <name evidence="4" type="ORF">NC998_02375</name>
</gene>
<dbReference type="PANTHER" id="PTHR36925">
    <property type="entry name" value="COBALT-PRECORRIN-6A REDUCTASE"/>
    <property type="match status" value="1"/>
</dbReference>
<keyword evidence="5" id="KW-1185">Reference proteome</keyword>
<dbReference type="PANTHER" id="PTHR36925:SF1">
    <property type="entry name" value="COBALT-PRECORRIN-6A REDUCTASE"/>
    <property type="match status" value="1"/>
</dbReference>
<reference evidence="4 5" key="1">
    <citation type="submission" date="2022-04" db="EMBL/GenBank/DDBJ databases">
        <title>Positive selection, recombination, and allopatry shape intraspecific diversity of widespread and dominant cyanobacteria.</title>
        <authorList>
            <person name="Wei J."/>
            <person name="Shu W."/>
            <person name="Hu C."/>
        </authorList>
    </citation>
    <scope>NUCLEOTIDE SEQUENCE [LARGE SCALE GENOMIC DNA]</scope>
    <source>
        <strain evidence="4 5">GB2-A4</strain>
    </source>
</reference>
<dbReference type="NCBIfam" id="TIGR00715">
    <property type="entry name" value="precor6x_red"/>
    <property type="match status" value="1"/>
</dbReference>
<dbReference type="RefSeq" id="WP_190431545.1">
    <property type="nucleotide sequence ID" value="NZ_JAMPKM010000001.1"/>
</dbReference>
<evidence type="ECO:0000313" key="5">
    <source>
        <dbReference type="Proteomes" id="UP001464891"/>
    </source>
</evidence>